<dbReference type="EMBL" id="JAQMUH010000023">
    <property type="protein sequence ID" value="MDB9538404.1"/>
    <property type="molecule type" value="Genomic_DNA"/>
</dbReference>
<dbReference type="PROSITE" id="PS51257">
    <property type="entry name" value="PROKAR_LIPOPROTEIN"/>
    <property type="match status" value="1"/>
</dbReference>
<protein>
    <submittedName>
        <fullName evidence="2">Uncharacterized protein</fullName>
    </submittedName>
</protein>
<reference evidence="2 3" key="1">
    <citation type="submission" date="2023-01" db="EMBL/GenBank/DDBJ databases">
        <title>Genomes from the Australian National Cyanobacteria Reference Collection.</title>
        <authorList>
            <person name="Willis A."/>
            <person name="Lee E.M.F."/>
        </authorList>
    </citation>
    <scope>NUCLEOTIDE SEQUENCE [LARGE SCALE GENOMIC DNA]</scope>
    <source>
        <strain evidence="2 3">CS-1033</strain>
    </source>
</reference>
<comment type="caution">
    <text evidence="2">The sequence shown here is derived from an EMBL/GenBank/DDBJ whole genome shotgun (WGS) entry which is preliminary data.</text>
</comment>
<dbReference type="RefSeq" id="WP_271730916.1">
    <property type="nucleotide sequence ID" value="NZ_JANQDP010000021.1"/>
</dbReference>
<keyword evidence="1" id="KW-0732">Signal</keyword>
<name>A0ABT5AND7_9CYAN</name>
<evidence type="ECO:0000313" key="3">
    <source>
        <dbReference type="Proteomes" id="UP001212499"/>
    </source>
</evidence>
<evidence type="ECO:0000256" key="1">
    <source>
        <dbReference type="SAM" id="SignalP"/>
    </source>
</evidence>
<organism evidence="2 3">
    <name type="scientific">Anabaenopsis arnoldii</name>
    <dbReference type="NCBI Taxonomy" id="2152938"/>
    <lineage>
        <taxon>Bacteria</taxon>
        <taxon>Bacillati</taxon>
        <taxon>Cyanobacteriota</taxon>
        <taxon>Cyanophyceae</taxon>
        <taxon>Nostocales</taxon>
        <taxon>Nodulariaceae</taxon>
        <taxon>Anabaenopsis</taxon>
    </lineage>
</organism>
<evidence type="ECO:0000313" key="2">
    <source>
        <dbReference type="EMBL" id="MDB9538404.1"/>
    </source>
</evidence>
<feature type="signal peptide" evidence="1">
    <location>
        <begin position="1"/>
        <end position="20"/>
    </location>
</feature>
<accession>A0ABT5AND7</accession>
<keyword evidence="3" id="KW-1185">Reference proteome</keyword>
<dbReference type="Proteomes" id="UP001212499">
    <property type="component" value="Unassembled WGS sequence"/>
</dbReference>
<sequence>MLFNKWNVVLVLLVNILATACAGMDMTEEPQSPTLGDNRPVIQQEVANVQHTEDVPLYPGRYQYQSIPLENVNAILQGSDPVSLALNVLEGKSLARGKQEVAVFYPQPRQALVEITHIDSNNYTIKAINYRVEMTTFGRSLLNSSPPIWQVVWAGSKIECTHESSNKQKLAQSCEF</sequence>
<gene>
    <name evidence="2" type="ORF">PN457_01775</name>
</gene>
<feature type="chain" id="PRO_5046782544" evidence="1">
    <location>
        <begin position="21"/>
        <end position="176"/>
    </location>
</feature>
<proteinExistence type="predicted"/>